<evidence type="ECO:0000256" key="1">
    <source>
        <dbReference type="PROSITE-ProRule" id="PRU00169"/>
    </source>
</evidence>
<dbReference type="PROSITE" id="PS50110">
    <property type="entry name" value="RESPONSE_REGULATORY"/>
    <property type="match status" value="1"/>
</dbReference>
<dbReference type="SMART" id="SM00448">
    <property type="entry name" value="REC"/>
    <property type="match status" value="1"/>
</dbReference>
<dbReference type="Pfam" id="PF00072">
    <property type="entry name" value="Response_reg"/>
    <property type="match status" value="1"/>
</dbReference>
<evidence type="ECO:0000313" key="3">
    <source>
        <dbReference type="EMBL" id="GGK20579.1"/>
    </source>
</evidence>
<keyword evidence="4" id="KW-1185">Reference proteome</keyword>
<name>A0ABQ2EQA2_9DEIO</name>
<gene>
    <name evidence="3" type="ORF">GCM10008955_12440</name>
</gene>
<evidence type="ECO:0000259" key="2">
    <source>
        <dbReference type="PROSITE" id="PS50110"/>
    </source>
</evidence>
<comment type="caution">
    <text evidence="1">Lacks conserved residue(s) required for the propagation of feature annotation.</text>
</comment>
<organism evidence="3 4">
    <name type="scientific">Deinococcus malanensis</name>
    <dbReference type="NCBI Taxonomy" id="1706855"/>
    <lineage>
        <taxon>Bacteria</taxon>
        <taxon>Thermotogati</taxon>
        <taxon>Deinococcota</taxon>
        <taxon>Deinococci</taxon>
        <taxon>Deinococcales</taxon>
        <taxon>Deinococcaceae</taxon>
        <taxon>Deinococcus</taxon>
    </lineage>
</organism>
<dbReference type="InterPro" id="IPR001789">
    <property type="entry name" value="Sig_transdc_resp-reg_receiver"/>
</dbReference>
<reference evidence="4" key="1">
    <citation type="journal article" date="2019" name="Int. J. Syst. Evol. Microbiol.">
        <title>The Global Catalogue of Microorganisms (GCM) 10K type strain sequencing project: providing services to taxonomists for standard genome sequencing and annotation.</title>
        <authorList>
            <consortium name="The Broad Institute Genomics Platform"/>
            <consortium name="The Broad Institute Genome Sequencing Center for Infectious Disease"/>
            <person name="Wu L."/>
            <person name="Ma J."/>
        </authorList>
    </citation>
    <scope>NUCLEOTIDE SEQUENCE [LARGE SCALE GENOMIC DNA]</scope>
    <source>
        <strain evidence="4">JCM 30331</strain>
    </source>
</reference>
<dbReference type="SUPFAM" id="SSF52172">
    <property type="entry name" value="CheY-like"/>
    <property type="match status" value="1"/>
</dbReference>
<dbReference type="Proteomes" id="UP000647587">
    <property type="component" value="Unassembled WGS sequence"/>
</dbReference>
<protein>
    <recommendedName>
        <fullName evidence="2">Response regulatory domain-containing protein</fullName>
    </recommendedName>
</protein>
<dbReference type="EMBL" id="BMPP01000004">
    <property type="protein sequence ID" value="GGK20579.1"/>
    <property type="molecule type" value="Genomic_DNA"/>
</dbReference>
<dbReference type="RefSeq" id="WP_189005572.1">
    <property type="nucleotide sequence ID" value="NZ_BMPP01000004.1"/>
</dbReference>
<dbReference type="InterPro" id="IPR052893">
    <property type="entry name" value="TCS_response_regulator"/>
</dbReference>
<dbReference type="PANTHER" id="PTHR44520">
    <property type="entry name" value="RESPONSE REGULATOR RCP1-RELATED"/>
    <property type="match status" value="1"/>
</dbReference>
<dbReference type="Gene3D" id="3.40.50.2300">
    <property type="match status" value="1"/>
</dbReference>
<accession>A0ABQ2EQA2</accession>
<proteinExistence type="predicted"/>
<comment type="caution">
    <text evidence="3">The sequence shown here is derived from an EMBL/GenBank/DDBJ whole genome shotgun (WGS) entry which is preliminary data.</text>
</comment>
<feature type="domain" description="Response regulatory" evidence="2">
    <location>
        <begin position="6"/>
        <end position="126"/>
    </location>
</feature>
<dbReference type="InterPro" id="IPR011006">
    <property type="entry name" value="CheY-like_superfamily"/>
</dbReference>
<evidence type="ECO:0000313" key="4">
    <source>
        <dbReference type="Proteomes" id="UP000647587"/>
    </source>
</evidence>
<dbReference type="PANTHER" id="PTHR44520:SF2">
    <property type="entry name" value="RESPONSE REGULATOR RCP1"/>
    <property type="match status" value="1"/>
</dbReference>
<sequence>MNAALRILLLEPDPGDLLLMQEALARHPAVEVAPFHKAAGVLNALHDPGTALPHLIVMEPHLPQESGIDLIRTIKNDPRLKTIPVIAMSTVDDVEEVALSYSLGVSSYVLKPSTYKDFEARLDAMLNFWQFAGRHLPVAQ</sequence>